<sequence>MGIIGAILTAPLAPARLALWVGGVIQQQVEHEWYDPSVIRRHITEVDEAEADGRIEPQEADEIRAELIGRLVRPADMR</sequence>
<keyword evidence="2" id="KW-1185">Reference proteome</keyword>
<dbReference type="InterPro" id="IPR007804">
    <property type="entry name" value="GvpG"/>
</dbReference>
<protein>
    <recommendedName>
        <fullName evidence="3">Gas vesicle protein G</fullName>
    </recommendedName>
</protein>
<comment type="caution">
    <text evidence="1">The sequence shown here is derived from an EMBL/GenBank/DDBJ whole genome shotgun (WGS) entry which is preliminary data.</text>
</comment>
<evidence type="ECO:0000313" key="1">
    <source>
        <dbReference type="EMBL" id="GAA4253589.1"/>
    </source>
</evidence>
<organism evidence="1 2">
    <name type="scientific">Dactylosporangium darangshiense</name>
    <dbReference type="NCBI Taxonomy" id="579108"/>
    <lineage>
        <taxon>Bacteria</taxon>
        <taxon>Bacillati</taxon>
        <taxon>Actinomycetota</taxon>
        <taxon>Actinomycetes</taxon>
        <taxon>Micromonosporales</taxon>
        <taxon>Micromonosporaceae</taxon>
        <taxon>Dactylosporangium</taxon>
    </lineage>
</organism>
<name>A0ABP8DE44_9ACTN</name>
<dbReference type="EMBL" id="BAABAT010000016">
    <property type="protein sequence ID" value="GAA4253589.1"/>
    <property type="molecule type" value="Genomic_DNA"/>
</dbReference>
<evidence type="ECO:0008006" key="3">
    <source>
        <dbReference type="Google" id="ProtNLM"/>
    </source>
</evidence>
<reference evidence="2" key="1">
    <citation type="journal article" date="2019" name="Int. J. Syst. Evol. Microbiol.">
        <title>The Global Catalogue of Microorganisms (GCM) 10K type strain sequencing project: providing services to taxonomists for standard genome sequencing and annotation.</title>
        <authorList>
            <consortium name="The Broad Institute Genomics Platform"/>
            <consortium name="The Broad Institute Genome Sequencing Center for Infectious Disease"/>
            <person name="Wu L."/>
            <person name="Ma J."/>
        </authorList>
    </citation>
    <scope>NUCLEOTIDE SEQUENCE [LARGE SCALE GENOMIC DNA]</scope>
    <source>
        <strain evidence="2">JCM 17441</strain>
    </source>
</reference>
<accession>A0ABP8DE44</accession>
<proteinExistence type="predicted"/>
<evidence type="ECO:0000313" key="2">
    <source>
        <dbReference type="Proteomes" id="UP001500620"/>
    </source>
</evidence>
<gene>
    <name evidence="1" type="ORF">GCM10022255_054990</name>
</gene>
<dbReference type="Proteomes" id="UP001500620">
    <property type="component" value="Unassembled WGS sequence"/>
</dbReference>
<dbReference type="Pfam" id="PF05120">
    <property type="entry name" value="GvpG"/>
    <property type="match status" value="1"/>
</dbReference>
<dbReference type="RefSeq" id="WP_345130642.1">
    <property type="nucleotide sequence ID" value="NZ_BAABAT010000016.1"/>
</dbReference>